<feature type="signal peptide" evidence="1">
    <location>
        <begin position="1"/>
        <end position="19"/>
    </location>
</feature>
<dbReference type="Gene3D" id="2.60.40.2060">
    <property type="match status" value="1"/>
</dbReference>
<dbReference type="EMBL" id="SACK01000006">
    <property type="protein sequence ID" value="RVU00141.1"/>
    <property type="molecule type" value="Genomic_DNA"/>
</dbReference>
<name>A0A3S2WX98_9SPHI</name>
<dbReference type="AlphaFoldDB" id="A0A3S2WX98"/>
<dbReference type="Proteomes" id="UP000282759">
    <property type="component" value="Unassembled WGS sequence"/>
</dbReference>
<sequence length="249" mass="27383">MKKQISRLLLLGISVLAVSACTKTDNYEGPNASFEGRIIDATTGENLQSETGSTQIRLEQQDWETTASPQTIPSKYDGTFKDTKLFKGKYKVVPTNGGFWPVYDTATVDIGSNTQHNFEVTPYAKITNFSSELVDGNTLRLTFTIDPPVTAGLPTLRTIQPLVNITSMVGTGATIRDYSVTERLNMNGKAFAELPDVSTDVDVAGKTMTLEVPNLKRGTKFYVRVGVQWNDSFASWNLSNILEVQVPNE</sequence>
<feature type="domain" description="DUF3823" evidence="3">
    <location>
        <begin position="126"/>
        <end position="239"/>
    </location>
</feature>
<dbReference type="InterPro" id="IPR024278">
    <property type="entry name" value="DUF3823_N"/>
</dbReference>
<feature type="chain" id="PRO_5018574680" evidence="1">
    <location>
        <begin position="20"/>
        <end position="249"/>
    </location>
</feature>
<reference evidence="4 5" key="1">
    <citation type="submission" date="2019-01" db="EMBL/GenBank/DDBJ databases">
        <authorList>
            <person name="Chen W.-M."/>
        </authorList>
    </citation>
    <scope>NUCLEOTIDE SEQUENCE [LARGE SCALE GENOMIC DNA]</scope>
    <source>
        <strain evidence="4 5">YBJ-36</strain>
    </source>
</reference>
<gene>
    <name evidence="4" type="ORF">EOD41_14370</name>
</gene>
<dbReference type="Gene3D" id="2.60.40.1120">
    <property type="entry name" value="Carboxypeptidase-like, regulatory domain"/>
    <property type="match status" value="1"/>
</dbReference>
<evidence type="ECO:0000259" key="3">
    <source>
        <dbReference type="Pfam" id="PF18003"/>
    </source>
</evidence>
<keyword evidence="5" id="KW-1185">Reference proteome</keyword>
<evidence type="ECO:0000313" key="5">
    <source>
        <dbReference type="Proteomes" id="UP000282759"/>
    </source>
</evidence>
<dbReference type="RefSeq" id="WP_127706108.1">
    <property type="nucleotide sequence ID" value="NZ_SACK01000006.1"/>
</dbReference>
<dbReference type="PROSITE" id="PS51257">
    <property type="entry name" value="PROKAR_LIPOPROTEIN"/>
    <property type="match status" value="1"/>
</dbReference>
<proteinExistence type="predicted"/>
<dbReference type="SUPFAM" id="SSF49452">
    <property type="entry name" value="Starch-binding domain-like"/>
    <property type="match status" value="1"/>
</dbReference>
<protein>
    <submittedName>
        <fullName evidence="4">DUF3823 domain-containing protein</fullName>
    </submittedName>
</protein>
<evidence type="ECO:0000313" key="4">
    <source>
        <dbReference type="EMBL" id="RVU00141.1"/>
    </source>
</evidence>
<dbReference type="Pfam" id="PF18003">
    <property type="entry name" value="DUF3823_C"/>
    <property type="match status" value="1"/>
</dbReference>
<evidence type="ECO:0000259" key="2">
    <source>
        <dbReference type="Pfam" id="PF12866"/>
    </source>
</evidence>
<dbReference type="GO" id="GO:0030246">
    <property type="term" value="F:carbohydrate binding"/>
    <property type="evidence" value="ECO:0007669"/>
    <property type="project" value="InterPro"/>
</dbReference>
<dbReference type="OrthoDB" id="642123at2"/>
<dbReference type="Pfam" id="PF12866">
    <property type="entry name" value="DUF3823"/>
    <property type="match status" value="1"/>
</dbReference>
<evidence type="ECO:0000256" key="1">
    <source>
        <dbReference type="SAM" id="SignalP"/>
    </source>
</evidence>
<feature type="domain" description="DUF3823" evidence="2">
    <location>
        <begin position="33"/>
        <end position="121"/>
    </location>
</feature>
<organism evidence="4 5">
    <name type="scientific">Mucilaginibacter limnophilus</name>
    <dbReference type="NCBI Taxonomy" id="1932778"/>
    <lineage>
        <taxon>Bacteria</taxon>
        <taxon>Pseudomonadati</taxon>
        <taxon>Bacteroidota</taxon>
        <taxon>Sphingobacteriia</taxon>
        <taxon>Sphingobacteriales</taxon>
        <taxon>Sphingobacteriaceae</taxon>
        <taxon>Mucilaginibacter</taxon>
    </lineage>
</organism>
<dbReference type="InterPro" id="IPR013784">
    <property type="entry name" value="Carb-bd-like_fold"/>
</dbReference>
<dbReference type="InterPro" id="IPR041186">
    <property type="entry name" value="DUF3823_C"/>
</dbReference>
<accession>A0A3S2WX98</accession>
<comment type="caution">
    <text evidence="4">The sequence shown here is derived from an EMBL/GenBank/DDBJ whole genome shotgun (WGS) entry which is preliminary data.</text>
</comment>
<keyword evidence="1" id="KW-0732">Signal</keyword>